<proteinExistence type="predicted"/>
<accession>A0ACB7Y2S5</accession>
<evidence type="ECO:0000313" key="1">
    <source>
        <dbReference type="EMBL" id="KAH7847782.1"/>
    </source>
</evidence>
<reference evidence="1 2" key="1">
    <citation type="journal article" date="2021" name="Hortic Res">
        <title>High-quality reference genome and annotation aids understanding of berry development for evergreen blueberry (Vaccinium darrowii).</title>
        <authorList>
            <person name="Yu J."/>
            <person name="Hulse-Kemp A.M."/>
            <person name="Babiker E."/>
            <person name="Staton M."/>
        </authorList>
    </citation>
    <scope>NUCLEOTIDE SEQUENCE [LARGE SCALE GENOMIC DNA]</scope>
    <source>
        <strain evidence="2">cv. NJ 8807/NJ 8810</strain>
        <tissue evidence="1">Young leaf</tissue>
    </source>
</reference>
<sequence length="147" mass="17332">MEGETQDVGGFEPYFTDEDFAEINAIINLATTSNFEEISEFYESSEGMDYADNARDFGFLPDMLGILNLDESFFNEAWQRLEVDYKEKEYVRNYIKNTWLPFKEKFVMAWTENHLYFGNRVTSRAEGANEMLKRYFVVSTGNFHEVR</sequence>
<dbReference type="Proteomes" id="UP000828048">
    <property type="component" value="Chromosome 5"/>
</dbReference>
<keyword evidence="2" id="KW-1185">Reference proteome</keyword>
<dbReference type="EMBL" id="CM037155">
    <property type="protein sequence ID" value="KAH7847782.1"/>
    <property type="molecule type" value="Genomic_DNA"/>
</dbReference>
<comment type="caution">
    <text evidence="1">The sequence shown here is derived from an EMBL/GenBank/DDBJ whole genome shotgun (WGS) entry which is preliminary data.</text>
</comment>
<evidence type="ECO:0000313" key="2">
    <source>
        <dbReference type="Proteomes" id="UP000828048"/>
    </source>
</evidence>
<organism evidence="1 2">
    <name type="scientific">Vaccinium darrowii</name>
    <dbReference type="NCBI Taxonomy" id="229202"/>
    <lineage>
        <taxon>Eukaryota</taxon>
        <taxon>Viridiplantae</taxon>
        <taxon>Streptophyta</taxon>
        <taxon>Embryophyta</taxon>
        <taxon>Tracheophyta</taxon>
        <taxon>Spermatophyta</taxon>
        <taxon>Magnoliopsida</taxon>
        <taxon>eudicotyledons</taxon>
        <taxon>Gunneridae</taxon>
        <taxon>Pentapetalae</taxon>
        <taxon>asterids</taxon>
        <taxon>Ericales</taxon>
        <taxon>Ericaceae</taxon>
        <taxon>Vaccinioideae</taxon>
        <taxon>Vaccinieae</taxon>
        <taxon>Vaccinium</taxon>
    </lineage>
</organism>
<name>A0ACB7Y2S5_9ERIC</name>
<protein>
    <submittedName>
        <fullName evidence="1">Uncharacterized protein</fullName>
    </submittedName>
</protein>
<gene>
    <name evidence="1" type="ORF">Vadar_030221</name>
</gene>